<keyword evidence="2" id="KW-0677">Repeat</keyword>
<keyword evidence="4" id="KW-0413">Isomerase</keyword>
<dbReference type="PANTHER" id="PTHR45632">
    <property type="entry name" value="LD33804P"/>
    <property type="match status" value="1"/>
</dbReference>
<comment type="caution">
    <text evidence="4">The sequence shown here is derived from an EMBL/GenBank/DDBJ whole genome shotgun (WGS) entry which is preliminary data.</text>
</comment>
<dbReference type="AlphaFoldDB" id="A0A7W6D616"/>
<name>A0A7W6D616_9HYPH</name>
<evidence type="ECO:0000313" key="5">
    <source>
        <dbReference type="Proteomes" id="UP000574761"/>
    </source>
</evidence>
<keyword evidence="1" id="KW-0880">Kelch repeat</keyword>
<dbReference type="NCBIfam" id="TIGR03547">
    <property type="entry name" value="muta_rot_YjhT"/>
    <property type="match status" value="1"/>
</dbReference>
<keyword evidence="5" id="KW-1185">Reference proteome</keyword>
<reference evidence="4 5" key="1">
    <citation type="submission" date="2020-08" db="EMBL/GenBank/DDBJ databases">
        <title>Genomic Encyclopedia of Type Strains, Phase IV (KMG-IV): sequencing the most valuable type-strain genomes for metagenomic binning, comparative biology and taxonomic classification.</title>
        <authorList>
            <person name="Goeker M."/>
        </authorList>
    </citation>
    <scope>NUCLEOTIDE SEQUENCE [LARGE SCALE GENOMIC DNA]</scope>
    <source>
        <strain evidence="4 5">DSM 100211</strain>
    </source>
</reference>
<dbReference type="GO" id="GO:0016853">
    <property type="term" value="F:isomerase activity"/>
    <property type="evidence" value="ECO:0007669"/>
    <property type="project" value="UniProtKB-KW"/>
</dbReference>
<proteinExistence type="predicted"/>
<accession>A0A7W6D616</accession>
<dbReference type="SUPFAM" id="SSF117281">
    <property type="entry name" value="Kelch motif"/>
    <property type="match status" value="1"/>
</dbReference>
<keyword evidence="3" id="KW-0732">Signal</keyword>
<evidence type="ECO:0000256" key="3">
    <source>
        <dbReference type="SAM" id="SignalP"/>
    </source>
</evidence>
<feature type="signal peptide" evidence="3">
    <location>
        <begin position="1"/>
        <end position="26"/>
    </location>
</feature>
<feature type="chain" id="PRO_5030882316" evidence="3">
    <location>
        <begin position="27"/>
        <end position="388"/>
    </location>
</feature>
<organism evidence="4 5">
    <name type="scientific">Mycoplana azooxidifex</name>
    <dbReference type="NCBI Taxonomy" id="1636188"/>
    <lineage>
        <taxon>Bacteria</taxon>
        <taxon>Pseudomonadati</taxon>
        <taxon>Pseudomonadota</taxon>
        <taxon>Alphaproteobacteria</taxon>
        <taxon>Hyphomicrobiales</taxon>
        <taxon>Rhizobiaceae</taxon>
        <taxon>Mycoplana</taxon>
    </lineage>
</organism>
<evidence type="ECO:0000256" key="1">
    <source>
        <dbReference type="ARBA" id="ARBA00022441"/>
    </source>
</evidence>
<gene>
    <name evidence="4" type="ORF">GGQ64_000412</name>
</gene>
<evidence type="ECO:0000313" key="4">
    <source>
        <dbReference type="EMBL" id="MBB3975236.1"/>
    </source>
</evidence>
<dbReference type="InterPro" id="IPR015915">
    <property type="entry name" value="Kelch-typ_b-propeller"/>
</dbReference>
<dbReference type="Pfam" id="PF24996">
    <property type="entry name" value="NANM"/>
    <property type="match status" value="1"/>
</dbReference>
<dbReference type="RefSeq" id="WP_183798330.1">
    <property type="nucleotide sequence ID" value="NZ_JACIEE010000001.1"/>
</dbReference>
<dbReference type="InterPro" id="IPR019936">
    <property type="entry name" value="NanM_proteobact"/>
</dbReference>
<sequence length="388" mass="40282">MPGVTLGKRLAAGVAAIALSTGAVMAAETWPDLPVAVKNGIAARVGDMAYVGLGSAGTDFYALDLADPAKGWVKRAAFTGPATNGAAVAISGKTILAFSGNGKADAAANSPIIFDTVYAYDTEADTWSKLDTQTPAGLSGAKAVTLGDGRIAIVGGYNKELFDKYLAEVSAIDKDKDPQGFKTLVDGYMGMQPKDYRWNDKVLVYDPAGNSWGTLGDNPFLPNCDPAVVAEGEDRFMVISGEIKPGLRTPEVKLVQVEGEEASWQKLADLPAISGSEPQEGVAGAYAGVAGSDVLVAGGANFKGAQANAAAGKWFAHDGLTKGWRDEVYAFDGNGWRQVGKLPRGLAYGASFAVPGGVLVVGGEDGEGKPRTEVFLLRWDGQTLAVEN</sequence>
<protein>
    <submittedName>
        <fullName evidence="4">N-acetylneuraminate epimerase</fullName>
        <ecNumber evidence="4">5.1.3.24</ecNumber>
    </submittedName>
</protein>
<dbReference type="EMBL" id="JACIEE010000001">
    <property type="protein sequence ID" value="MBB3975236.1"/>
    <property type="molecule type" value="Genomic_DNA"/>
</dbReference>
<dbReference type="NCBIfam" id="NF010730">
    <property type="entry name" value="PRK14131.1"/>
    <property type="match status" value="1"/>
</dbReference>
<dbReference type="EC" id="5.1.3.24" evidence="4"/>
<dbReference type="InterPro" id="IPR056734">
    <property type="entry name" value="NANM"/>
</dbReference>
<dbReference type="Gene3D" id="2.120.10.80">
    <property type="entry name" value="Kelch-type beta propeller"/>
    <property type="match status" value="2"/>
</dbReference>
<evidence type="ECO:0000256" key="2">
    <source>
        <dbReference type="ARBA" id="ARBA00022737"/>
    </source>
</evidence>
<dbReference type="Proteomes" id="UP000574761">
    <property type="component" value="Unassembled WGS sequence"/>
</dbReference>